<gene>
    <name evidence="1" type="ORF">Q5P01_018412</name>
</gene>
<keyword evidence="2" id="KW-1185">Reference proteome</keyword>
<protein>
    <submittedName>
        <fullName evidence="1">Uncharacterized protein</fullName>
    </submittedName>
</protein>
<evidence type="ECO:0000313" key="1">
    <source>
        <dbReference type="EMBL" id="KAK2830481.1"/>
    </source>
</evidence>
<sequence>MATSPPPLSPNGVTSHLSKIIYTVQGPPPCESVRSPLERVVAGLLSVFISNISGRGVKSSSPQQLQGSFFPTFVPVEQ</sequence>
<reference evidence="1" key="1">
    <citation type="submission" date="2023-07" db="EMBL/GenBank/DDBJ databases">
        <title>Chromosome-level Genome Assembly of Striped Snakehead (Channa striata).</title>
        <authorList>
            <person name="Liu H."/>
        </authorList>
    </citation>
    <scope>NUCLEOTIDE SEQUENCE</scope>
    <source>
        <strain evidence="1">Gz</strain>
        <tissue evidence="1">Muscle</tissue>
    </source>
</reference>
<dbReference type="EMBL" id="JAUPFM010000014">
    <property type="protein sequence ID" value="KAK2830481.1"/>
    <property type="molecule type" value="Genomic_DNA"/>
</dbReference>
<name>A0AA88S913_CHASR</name>
<dbReference type="AlphaFoldDB" id="A0AA88S913"/>
<evidence type="ECO:0000313" key="2">
    <source>
        <dbReference type="Proteomes" id="UP001187415"/>
    </source>
</evidence>
<accession>A0AA88S913</accession>
<dbReference type="Proteomes" id="UP001187415">
    <property type="component" value="Unassembled WGS sequence"/>
</dbReference>
<proteinExistence type="predicted"/>
<comment type="caution">
    <text evidence="1">The sequence shown here is derived from an EMBL/GenBank/DDBJ whole genome shotgun (WGS) entry which is preliminary data.</text>
</comment>
<organism evidence="1 2">
    <name type="scientific">Channa striata</name>
    <name type="common">Snakehead murrel</name>
    <name type="synonym">Ophicephalus striatus</name>
    <dbReference type="NCBI Taxonomy" id="64152"/>
    <lineage>
        <taxon>Eukaryota</taxon>
        <taxon>Metazoa</taxon>
        <taxon>Chordata</taxon>
        <taxon>Craniata</taxon>
        <taxon>Vertebrata</taxon>
        <taxon>Euteleostomi</taxon>
        <taxon>Actinopterygii</taxon>
        <taxon>Neopterygii</taxon>
        <taxon>Teleostei</taxon>
        <taxon>Neoteleostei</taxon>
        <taxon>Acanthomorphata</taxon>
        <taxon>Anabantaria</taxon>
        <taxon>Anabantiformes</taxon>
        <taxon>Channoidei</taxon>
        <taxon>Channidae</taxon>
        <taxon>Channa</taxon>
    </lineage>
</organism>